<evidence type="ECO:0000256" key="2">
    <source>
        <dbReference type="ARBA" id="ARBA00022692"/>
    </source>
</evidence>
<name>A0ABZ2C3A9_9PROT</name>
<comment type="subcellular location">
    <subcellularLocation>
        <location evidence="1">Membrane</location>
    </subcellularLocation>
</comment>
<dbReference type="Gene3D" id="3.30.450.350">
    <property type="entry name" value="CHASE domain"/>
    <property type="match status" value="1"/>
</dbReference>
<keyword evidence="8" id="KW-1185">Reference proteome</keyword>
<dbReference type="EMBL" id="CP133270">
    <property type="protein sequence ID" value="WVX66656.1"/>
    <property type="molecule type" value="Genomic_DNA"/>
</dbReference>
<feature type="transmembrane region" description="Helical" evidence="5">
    <location>
        <begin position="323"/>
        <end position="342"/>
    </location>
</feature>
<dbReference type="InterPro" id="IPR042240">
    <property type="entry name" value="CHASE_sf"/>
</dbReference>
<accession>A0ABZ2C3A9</accession>
<protein>
    <submittedName>
        <fullName evidence="7">CHASE domain protein</fullName>
    </submittedName>
</protein>
<keyword evidence="4 5" id="KW-0472">Membrane</keyword>
<feature type="domain" description="CHASE" evidence="6">
    <location>
        <begin position="126"/>
        <end position="283"/>
    </location>
</feature>
<dbReference type="InterPro" id="IPR006189">
    <property type="entry name" value="CHASE_dom"/>
</dbReference>
<organism evidence="7 8">
    <name type="scientific">Candidatus Bealeia paramacronuclearis</name>
    <dbReference type="NCBI Taxonomy" id="1921001"/>
    <lineage>
        <taxon>Bacteria</taxon>
        <taxon>Pseudomonadati</taxon>
        <taxon>Pseudomonadota</taxon>
        <taxon>Alphaproteobacteria</taxon>
        <taxon>Holosporales</taxon>
        <taxon>Holosporaceae</taxon>
        <taxon>Candidatus Bealeia</taxon>
    </lineage>
</organism>
<keyword evidence="3 5" id="KW-1133">Transmembrane helix</keyword>
<evidence type="ECO:0000313" key="7">
    <source>
        <dbReference type="EMBL" id="WVX66656.1"/>
    </source>
</evidence>
<feature type="transmembrane region" description="Helical" evidence="5">
    <location>
        <begin position="64"/>
        <end position="86"/>
    </location>
</feature>
<evidence type="ECO:0000259" key="6">
    <source>
        <dbReference type="SMART" id="SM01079"/>
    </source>
</evidence>
<dbReference type="SMART" id="SM01079">
    <property type="entry name" value="CHASE"/>
    <property type="match status" value="1"/>
</dbReference>
<evidence type="ECO:0000256" key="1">
    <source>
        <dbReference type="ARBA" id="ARBA00004370"/>
    </source>
</evidence>
<proteinExistence type="predicted"/>
<evidence type="ECO:0000256" key="5">
    <source>
        <dbReference type="SAM" id="Phobius"/>
    </source>
</evidence>
<evidence type="ECO:0000313" key="8">
    <source>
        <dbReference type="Proteomes" id="UP001330434"/>
    </source>
</evidence>
<gene>
    <name evidence="7" type="ORF">Bealeia1_00837</name>
</gene>
<keyword evidence="2 5" id="KW-0812">Transmembrane</keyword>
<sequence length="348" mass="39647">MSLQDHFSDLEKSKNLQKIKDFGSILISFLNATRSSLRRMKELPPPEQKDNLNFCSSKILKKKAFWIGVIIPFILTLGLYQGFFYVENKDAKDHFGKEAKTFISTFAEKLERYEDVVFAIQSFYAANPSVDSKKWGNFVKSTLSHNEDFPAIDNISYIQKVSSKGAADLICPRIYSYPQNSNSKYLEFDVCSDPQMHELLLRPFDWNRPYVGSNEKNHLTFILPQYDEGSPPQNQKETVARTQGWIILTLNMENFVSTFFPDQKHFLKISLHDQGKVNSIYENALSSSENVFSHSTTLPLSNSQLSIIYSAPSALYEIDSVHFIGYLILGFGTLLSTSYAVCSKRVGI</sequence>
<evidence type="ECO:0000256" key="4">
    <source>
        <dbReference type="ARBA" id="ARBA00023136"/>
    </source>
</evidence>
<dbReference type="Proteomes" id="UP001330434">
    <property type="component" value="Chromosome"/>
</dbReference>
<dbReference type="Pfam" id="PF03924">
    <property type="entry name" value="CHASE"/>
    <property type="match status" value="1"/>
</dbReference>
<reference evidence="7 8" key="1">
    <citation type="journal article" date="2024" name="Environ. Microbiol.">
        <title>Novel evolutionary insights on the interactions of the Holosporales (Alphaproteobacteria) with eukaryotic hosts from comparative genomics.</title>
        <authorList>
            <person name="Giovannini M."/>
            <person name="Petroni G."/>
            <person name="Castelli M."/>
        </authorList>
    </citation>
    <scope>NUCLEOTIDE SEQUENCE [LARGE SCALE GENOMIC DNA]</scope>
    <source>
        <strain evidence="7 8">US_Bl 15I1</strain>
    </source>
</reference>
<evidence type="ECO:0000256" key="3">
    <source>
        <dbReference type="ARBA" id="ARBA00022989"/>
    </source>
</evidence>